<evidence type="ECO:0000313" key="3">
    <source>
        <dbReference type="Proteomes" id="UP000187499"/>
    </source>
</evidence>
<dbReference type="Gene3D" id="3.40.50.300">
    <property type="entry name" value="P-loop containing nucleotide triphosphate hydrolases"/>
    <property type="match status" value="1"/>
</dbReference>
<dbReference type="EMBL" id="CP019323">
    <property type="protein sequence ID" value="APX71923.1"/>
    <property type="molecule type" value="Genomic_DNA"/>
</dbReference>
<protein>
    <recommendedName>
        <fullName evidence="1">AAA+ ATPase domain-containing protein</fullName>
    </recommendedName>
</protein>
<dbReference type="STRING" id="1847728.BTM29_04850"/>
<dbReference type="InterPro" id="IPR003959">
    <property type="entry name" value="ATPase_AAA_core"/>
</dbReference>
<dbReference type="GO" id="GO:0005524">
    <property type="term" value="F:ATP binding"/>
    <property type="evidence" value="ECO:0007669"/>
    <property type="project" value="InterPro"/>
</dbReference>
<dbReference type="Pfam" id="PF13304">
    <property type="entry name" value="AAA_21"/>
    <property type="match status" value="1"/>
</dbReference>
<dbReference type="PANTHER" id="PTHR40396:SF1">
    <property type="entry name" value="ATPASE AAA-TYPE CORE DOMAIN-CONTAINING PROTEIN"/>
    <property type="match status" value="1"/>
</dbReference>
<gene>
    <name evidence="2" type="ORF">BTM29_04850</name>
</gene>
<keyword evidence="3" id="KW-1185">Reference proteome</keyword>
<dbReference type="RefSeq" id="WP_076614427.1">
    <property type="nucleotide sequence ID" value="NZ_CP019323.1"/>
</dbReference>
<proteinExistence type="predicted"/>
<dbReference type="SUPFAM" id="SSF52540">
    <property type="entry name" value="P-loop containing nucleoside triphosphate hydrolases"/>
    <property type="match status" value="1"/>
</dbReference>
<dbReference type="AlphaFoldDB" id="A0A1P8Q220"/>
<accession>A0A1P8Q220</accession>
<dbReference type="SMART" id="SM00382">
    <property type="entry name" value="AAA"/>
    <property type="match status" value="1"/>
</dbReference>
<sequence length="429" mass="49513">MLINFEVQNFTSIKDRISLSAETGERLRKFRDSNTITENGISLLKSLLIFGPNGSGKSNLLDGLHLMRGMVLNNTSNATENFRYYYPFKLNSNSQKNDVSFLVEFNYVNQTYRYEFSFNRNEITSEKLTLINSIKDMVYFDRDHQNFDVLPDNLKEVSIITRANSLLLFNAQQYNDEVSINVFKWFKQDLIFVNDTVVSDQLIDLMKNDFIKDEFLKFLQFADFNIVNVNIREVGIPPIPEQFKQIINSLDSNIELPTTRQELYAVHKKYNDDGDVIENEEIPLSMESRGTQKIFLIALSIIDAQVNGNGKTLLFDEFDDSLHFELSNALIHVFNSVQNKNQFILTTHELQLLDADLRVDQIYLMEKDFQGVSDLKSVFDFSDARTSGRRDIAFMRRYMEGRFGAMPQIDVDSMLSSLDFSLKGTGENG</sequence>
<dbReference type="KEGG" id="lalw:BTM29_04850"/>
<dbReference type="Proteomes" id="UP000187499">
    <property type="component" value="Chromosome"/>
</dbReference>
<evidence type="ECO:0000259" key="1">
    <source>
        <dbReference type="SMART" id="SM00382"/>
    </source>
</evidence>
<reference evidence="3" key="1">
    <citation type="submission" date="2016-12" db="EMBL/GenBank/DDBJ databases">
        <authorList>
            <person name="Jung M.Y."/>
            <person name="Lee S.H."/>
        </authorList>
    </citation>
    <scope>NUCLEOTIDE SEQUENCE [LARGE SCALE GENOMIC DNA]</scope>
    <source>
        <strain evidence="3">WiKim39</strain>
    </source>
</reference>
<organism evidence="2 3">
    <name type="scientific">Companilactobacillus allii</name>
    <dbReference type="NCBI Taxonomy" id="1847728"/>
    <lineage>
        <taxon>Bacteria</taxon>
        <taxon>Bacillati</taxon>
        <taxon>Bacillota</taxon>
        <taxon>Bacilli</taxon>
        <taxon>Lactobacillales</taxon>
        <taxon>Lactobacillaceae</taxon>
        <taxon>Companilactobacillus</taxon>
    </lineage>
</organism>
<dbReference type="PANTHER" id="PTHR40396">
    <property type="entry name" value="ATPASE-LIKE PROTEIN"/>
    <property type="match status" value="1"/>
</dbReference>
<evidence type="ECO:0000313" key="2">
    <source>
        <dbReference type="EMBL" id="APX71923.1"/>
    </source>
</evidence>
<dbReference type="InterPro" id="IPR027417">
    <property type="entry name" value="P-loop_NTPase"/>
</dbReference>
<dbReference type="InterPro" id="IPR003593">
    <property type="entry name" value="AAA+_ATPase"/>
</dbReference>
<dbReference type="OrthoDB" id="9809324at2"/>
<dbReference type="GO" id="GO:0016887">
    <property type="term" value="F:ATP hydrolysis activity"/>
    <property type="evidence" value="ECO:0007669"/>
    <property type="project" value="InterPro"/>
</dbReference>
<name>A0A1P8Q220_9LACO</name>
<feature type="domain" description="AAA+ ATPase" evidence="1">
    <location>
        <begin position="43"/>
        <end position="369"/>
    </location>
</feature>